<dbReference type="STRING" id="7918.ENSLOCP00000013416"/>
<dbReference type="SMART" id="SM00184">
    <property type="entry name" value="RING"/>
    <property type="match status" value="1"/>
</dbReference>
<evidence type="ECO:0000256" key="1">
    <source>
        <dbReference type="ARBA" id="ARBA00022723"/>
    </source>
</evidence>
<dbReference type="PROSITE" id="PS50089">
    <property type="entry name" value="ZF_RING_2"/>
    <property type="match status" value="1"/>
</dbReference>
<evidence type="ECO:0000256" key="4">
    <source>
        <dbReference type="ARBA" id="ARBA00023254"/>
    </source>
</evidence>
<dbReference type="InterPro" id="IPR001841">
    <property type="entry name" value="Znf_RING"/>
</dbReference>
<keyword evidence="4" id="KW-0469">Meiosis</keyword>
<dbReference type="Pfam" id="PF14634">
    <property type="entry name" value="zf-RING_5"/>
    <property type="match status" value="1"/>
</dbReference>
<evidence type="ECO:0000256" key="2">
    <source>
        <dbReference type="ARBA" id="ARBA00022771"/>
    </source>
</evidence>
<dbReference type="eggNOG" id="KOG4739">
    <property type="taxonomic scope" value="Eukaryota"/>
</dbReference>
<dbReference type="Ensembl" id="ENSLOCT00000013445.1">
    <property type="protein sequence ID" value="ENSLOCP00000013416.1"/>
    <property type="gene ID" value="ENSLOCG00000010940.1"/>
</dbReference>
<dbReference type="GO" id="GO:0019789">
    <property type="term" value="F:SUMO transferase activity"/>
    <property type="evidence" value="ECO:0007669"/>
    <property type="project" value="InterPro"/>
</dbReference>
<dbReference type="GO" id="GO:0008270">
    <property type="term" value="F:zinc ion binding"/>
    <property type="evidence" value="ECO:0007669"/>
    <property type="project" value="UniProtKB-KW"/>
</dbReference>
<dbReference type="EMBL" id="AHAT01001562">
    <property type="status" value="NOT_ANNOTATED_CDS"/>
    <property type="molecule type" value="Genomic_DNA"/>
</dbReference>
<feature type="domain" description="RING-type" evidence="6">
    <location>
        <begin position="7"/>
        <end position="46"/>
    </location>
</feature>
<dbReference type="EMBL" id="AHAT01001563">
    <property type="status" value="NOT_ANNOTATED_CDS"/>
    <property type="molecule type" value="Genomic_DNA"/>
</dbReference>
<keyword evidence="2 5" id="KW-0863">Zinc-finger</keyword>
<keyword evidence="1" id="KW-0479">Metal-binding</keyword>
<dbReference type="InParanoid" id="W5MYF7"/>
<keyword evidence="3" id="KW-0862">Zinc</keyword>
<dbReference type="InterPro" id="IPR013083">
    <property type="entry name" value="Znf_RING/FYVE/PHD"/>
</dbReference>
<evidence type="ECO:0000256" key="5">
    <source>
        <dbReference type="PROSITE-ProRule" id="PRU00175"/>
    </source>
</evidence>
<dbReference type="SUPFAM" id="SSF57850">
    <property type="entry name" value="RING/U-box"/>
    <property type="match status" value="1"/>
</dbReference>
<dbReference type="AlphaFoldDB" id="W5MYF7"/>
<accession>W5MYF7</accession>
<dbReference type="HOGENOM" id="CLU_153590_0_0_1"/>
<dbReference type="GeneTree" id="ENSGT00740000115581"/>
<dbReference type="InterPro" id="IPR042123">
    <property type="entry name" value="Zip3/RNF212-like"/>
</dbReference>
<dbReference type="Bgee" id="ENSLOCG00000010940">
    <property type="expression patterns" value="Expressed in ovary and 1 other cell type or tissue"/>
</dbReference>
<name>W5MYF7_LEPOC</name>
<dbReference type="Gene3D" id="3.30.40.10">
    <property type="entry name" value="Zinc/RING finger domain, C3HC4 (zinc finger)"/>
    <property type="match status" value="1"/>
</dbReference>
<dbReference type="Proteomes" id="UP000018468">
    <property type="component" value="Linkage group LG4"/>
</dbReference>
<proteinExistence type="predicted"/>
<evidence type="ECO:0000256" key="3">
    <source>
        <dbReference type="ARBA" id="ARBA00022833"/>
    </source>
</evidence>
<dbReference type="OMA" id="MENIVYC"/>
<reference evidence="7" key="3">
    <citation type="submission" date="2025-09" db="UniProtKB">
        <authorList>
            <consortium name="Ensembl"/>
        </authorList>
    </citation>
    <scope>IDENTIFICATION</scope>
</reference>
<sequence>MPNWILCNVCFHQPSTSRQLAVTNCGHIICEVCFQKGNKDQCLVCKAQCKIQPLSNKSSPEVKALFTDIEPICKRYCSEITKVLEFQERHRKRLLAYYKQKSEKMEASLQKMKGEMQQMNK</sequence>
<dbReference type="GO" id="GO:0000795">
    <property type="term" value="C:synaptonemal complex"/>
    <property type="evidence" value="ECO:0007669"/>
    <property type="project" value="InterPro"/>
</dbReference>
<reference evidence="7" key="2">
    <citation type="submission" date="2025-08" db="UniProtKB">
        <authorList>
            <consortium name="Ensembl"/>
        </authorList>
    </citation>
    <scope>IDENTIFICATION</scope>
</reference>
<evidence type="ECO:0000313" key="7">
    <source>
        <dbReference type="Ensembl" id="ENSLOCP00000013416.1"/>
    </source>
</evidence>
<dbReference type="PANTHER" id="PTHR22663">
    <property type="entry name" value="RING FINGER PROTEIN NARYA-RELATED"/>
    <property type="match status" value="1"/>
</dbReference>
<evidence type="ECO:0000313" key="8">
    <source>
        <dbReference type="Proteomes" id="UP000018468"/>
    </source>
</evidence>
<evidence type="ECO:0000259" key="6">
    <source>
        <dbReference type="PROSITE" id="PS50089"/>
    </source>
</evidence>
<keyword evidence="8" id="KW-1185">Reference proteome</keyword>
<protein>
    <recommendedName>
        <fullName evidence="6">RING-type domain-containing protein</fullName>
    </recommendedName>
</protein>
<reference evidence="8" key="1">
    <citation type="submission" date="2011-12" db="EMBL/GenBank/DDBJ databases">
        <title>The Draft Genome of Lepisosteus oculatus.</title>
        <authorList>
            <consortium name="The Broad Institute Genome Assembly &amp; Analysis Group"/>
            <consortium name="Computational R&amp;D Group"/>
            <consortium name="and Sequencing Platform"/>
            <person name="Di Palma F."/>
            <person name="Alfoldi J."/>
            <person name="Johnson J."/>
            <person name="Berlin A."/>
            <person name="Gnerre S."/>
            <person name="Jaffe D."/>
            <person name="MacCallum I."/>
            <person name="Young S."/>
            <person name="Walker B.J."/>
            <person name="Lander E.S."/>
            <person name="Lindblad-Toh K."/>
        </authorList>
    </citation>
    <scope>NUCLEOTIDE SEQUENCE [LARGE SCALE GENOMIC DNA]</scope>
</reference>
<organism evidence="7 8">
    <name type="scientific">Lepisosteus oculatus</name>
    <name type="common">Spotted gar</name>
    <dbReference type="NCBI Taxonomy" id="7918"/>
    <lineage>
        <taxon>Eukaryota</taxon>
        <taxon>Metazoa</taxon>
        <taxon>Chordata</taxon>
        <taxon>Craniata</taxon>
        <taxon>Vertebrata</taxon>
        <taxon>Euteleostomi</taxon>
        <taxon>Actinopterygii</taxon>
        <taxon>Neopterygii</taxon>
        <taxon>Holostei</taxon>
        <taxon>Semionotiformes</taxon>
        <taxon>Lepisosteidae</taxon>
        <taxon>Lepisosteus</taxon>
    </lineage>
</organism>
<dbReference type="GO" id="GO:0007131">
    <property type="term" value="P:reciprocal meiotic recombination"/>
    <property type="evidence" value="ECO:0007669"/>
    <property type="project" value="InterPro"/>
</dbReference>
<dbReference type="PANTHER" id="PTHR22663:SF21">
    <property type="entry name" value="E3 SUMO-PROTEIN LIGASE RNF212-RELATED"/>
    <property type="match status" value="1"/>
</dbReference>